<dbReference type="AlphaFoldDB" id="A0ABD3N796"/>
<dbReference type="InterPro" id="IPR011990">
    <property type="entry name" value="TPR-like_helical_dom_sf"/>
</dbReference>
<feature type="compositionally biased region" description="Polar residues" evidence="1">
    <location>
        <begin position="78"/>
        <end position="101"/>
    </location>
</feature>
<evidence type="ECO:0000256" key="1">
    <source>
        <dbReference type="SAM" id="MobiDB-lite"/>
    </source>
</evidence>
<feature type="compositionally biased region" description="Low complexity" evidence="1">
    <location>
        <begin position="150"/>
        <end position="166"/>
    </location>
</feature>
<dbReference type="PANTHER" id="PTHR21581">
    <property type="entry name" value="D-ALANYL-D-ALANINE CARBOXYPEPTIDASE"/>
    <property type="match status" value="1"/>
</dbReference>
<dbReference type="SUPFAM" id="SSF48452">
    <property type="entry name" value="TPR-like"/>
    <property type="match status" value="1"/>
</dbReference>
<proteinExistence type="predicted"/>
<keyword evidence="3" id="KW-1185">Reference proteome</keyword>
<feature type="compositionally biased region" description="Polar residues" evidence="1">
    <location>
        <begin position="1"/>
        <end position="18"/>
    </location>
</feature>
<feature type="compositionally biased region" description="Polar residues" evidence="1">
    <location>
        <begin position="136"/>
        <end position="149"/>
    </location>
</feature>
<evidence type="ECO:0000313" key="2">
    <source>
        <dbReference type="EMBL" id="KAL3770422.1"/>
    </source>
</evidence>
<feature type="compositionally biased region" description="Pro residues" evidence="1">
    <location>
        <begin position="167"/>
        <end position="180"/>
    </location>
</feature>
<protein>
    <recommendedName>
        <fullName evidence="4">Trafficking protein particle complex subunit 12</fullName>
    </recommendedName>
</protein>
<dbReference type="PANTHER" id="PTHR21581:SF6">
    <property type="entry name" value="TRAFFICKING PROTEIN PARTICLE COMPLEX SUBUNIT 12"/>
    <property type="match status" value="1"/>
</dbReference>
<feature type="region of interest" description="Disordered" evidence="1">
    <location>
        <begin position="1"/>
        <end position="198"/>
    </location>
</feature>
<evidence type="ECO:0008006" key="4">
    <source>
        <dbReference type="Google" id="ProtNLM"/>
    </source>
</evidence>
<comment type="caution">
    <text evidence="2">The sequence shown here is derived from an EMBL/GenBank/DDBJ whole genome shotgun (WGS) entry which is preliminary data.</text>
</comment>
<dbReference type="Gene3D" id="1.25.40.10">
    <property type="entry name" value="Tetratricopeptide repeat domain"/>
    <property type="match status" value="1"/>
</dbReference>
<evidence type="ECO:0000313" key="3">
    <source>
        <dbReference type="Proteomes" id="UP001530400"/>
    </source>
</evidence>
<feature type="compositionally biased region" description="Polar residues" evidence="1">
    <location>
        <begin position="47"/>
        <end position="60"/>
    </location>
</feature>
<gene>
    <name evidence="2" type="ORF">ACHAWO_009502</name>
</gene>
<name>A0ABD3N796_9STRA</name>
<feature type="region of interest" description="Disordered" evidence="1">
    <location>
        <begin position="212"/>
        <end position="235"/>
    </location>
</feature>
<dbReference type="Proteomes" id="UP001530400">
    <property type="component" value="Unassembled WGS sequence"/>
</dbReference>
<reference evidence="2 3" key="1">
    <citation type="submission" date="2024-10" db="EMBL/GenBank/DDBJ databases">
        <title>Updated reference genomes for cyclostephanoid diatoms.</title>
        <authorList>
            <person name="Roberts W.R."/>
            <person name="Alverson A.J."/>
        </authorList>
    </citation>
    <scope>NUCLEOTIDE SEQUENCE [LARGE SCALE GENOMIC DNA]</scope>
    <source>
        <strain evidence="2 3">AJA010-31</strain>
    </source>
</reference>
<feature type="compositionally biased region" description="Polar residues" evidence="1">
    <location>
        <begin position="212"/>
        <end position="222"/>
    </location>
</feature>
<organism evidence="2 3">
    <name type="scientific">Cyclotella atomus</name>
    <dbReference type="NCBI Taxonomy" id="382360"/>
    <lineage>
        <taxon>Eukaryota</taxon>
        <taxon>Sar</taxon>
        <taxon>Stramenopiles</taxon>
        <taxon>Ochrophyta</taxon>
        <taxon>Bacillariophyta</taxon>
        <taxon>Coscinodiscophyceae</taxon>
        <taxon>Thalassiosirophycidae</taxon>
        <taxon>Stephanodiscales</taxon>
        <taxon>Stephanodiscaceae</taxon>
        <taxon>Cyclotella</taxon>
    </lineage>
</organism>
<sequence length="737" mass="80809">MASNNPPHPIQSGTSSKSGLGRSAPIRTVPQMSGGIPPPLAVPQYGLAQTVSTSKPSASRQVEGARSAVSSHGAARSVASSSSDLPSKCTSMQANISSNPTTREHMTSRSTQHNSELQPHVVPLPPPQQTQFHPLGSSQQLQQHSTVTTSQQFQPHSQPSSQNQQLPTPPQINPNSPQQPHPSQMQQQYTPARKATFSTPDEEVDAFLLNSLGSTSNQSPSKSHYKTRPASLPSTDNLLQKSQLLATRRAWGDVIRVTNDALMIKNVEREGVTHADVYSELISTARGDVVVNNLSKEGDKTLDIIRRETCELITLRCIAHLKLRRYVDLGKEISQLGLIPYLPPHPSSISVAAAVPASPGAPSPGGTEVVPLSSVAMNANTGDAVTNHSLSWKEGSIHSSEAQDKLPTWVPYGLRILAAQQLQYVDGSSKAIDVLYDMRDRAVRTRYWSTPGLDVWCSTIDNALVNAFVRKKEWRLALCTLEDMMNGLDAGAEREVEWWCRNSGQSVDQGDRSLMKDLIVTAATVELMSRELLILLQCGALDAARTVQTDLASHVTHIQAVTQSMKKSQLIVRLVNEAAIVRQAPFRLQLNEGLLLFADGNYTDASSHFRDALQCQKEMDKLHLILTNQPLGCPSWKELAAPTLGFDAESSLTVECLNNLSLCLLYSGNMRRAVYELEGLVREDPTMYLTEGMAFNLCTLYELGSDGEECTRRKKLLQRCAKRFYLHDVGVESFRLN</sequence>
<accession>A0ABD3N796</accession>
<dbReference type="EMBL" id="JALLPJ020001311">
    <property type="protein sequence ID" value="KAL3770422.1"/>
    <property type="molecule type" value="Genomic_DNA"/>
</dbReference>